<evidence type="ECO:0000313" key="2">
    <source>
        <dbReference type="Proteomes" id="UP000256373"/>
    </source>
</evidence>
<name>A0A3D8YHM5_9BACT</name>
<protein>
    <submittedName>
        <fullName evidence="1">DUF1877 domain-containing protein</fullName>
    </submittedName>
</protein>
<sequence>MGMIGYLLRVSEEELNEILEDSSILEERVFPEDDTEPSDVLDIDKTWEAITFVLTGYGIQDIDQAAAPFSWLLMSNQVIDEEQDLGYGPAQYLTVAEVQQVNSALDQLSVEGFRERFDGAAMNEAGIYPEIWHESDALDYLTEYFELLKAFFNSAAESEDVVITFIS</sequence>
<dbReference type="EMBL" id="QNUL01000001">
    <property type="protein sequence ID" value="REA64314.1"/>
    <property type="molecule type" value="Genomic_DNA"/>
</dbReference>
<organism evidence="1 2">
    <name type="scientific">Dyadobacter luteus</name>
    <dbReference type="NCBI Taxonomy" id="2259619"/>
    <lineage>
        <taxon>Bacteria</taxon>
        <taxon>Pseudomonadati</taxon>
        <taxon>Bacteroidota</taxon>
        <taxon>Cytophagia</taxon>
        <taxon>Cytophagales</taxon>
        <taxon>Spirosomataceae</taxon>
        <taxon>Dyadobacter</taxon>
    </lineage>
</organism>
<comment type="caution">
    <text evidence="1">The sequence shown here is derived from an EMBL/GenBank/DDBJ whole genome shotgun (WGS) entry which is preliminary data.</text>
</comment>
<dbReference type="AlphaFoldDB" id="A0A3D8YHM5"/>
<reference evidence="1 2" key="1">
    <citation type="submission" date="2018-07" db="EMBL/GenBank/DDBJ databases">
        <title>Dyadobacter roseus sp. nov., isolated from rose rhizosphere soil.</title>
        <authorList>
            <person name="Chen L."/>
        </authorList>
    </citation>
    <scope>NUCLEOTIDE SEQUENCE [LARGE SCALE GENOMIC DNA]</scope>
    <source>
        <strain evidence="1 2">RS19</strain>
    </source>
</reference>
<keyword evidence="2" id="KW-1185">Reference proteome</keyword>
<dbReference type="InterPro" id="IPR015068">
    <property type="entry name" value="DUF1877"/>
</dbReference>
<dbReference type="Gene3D" id="3.40.1760.10">
    <property type="entry name" value="YfbM-like super family"/>
    <property type="match status" value="1"/>
</dbReference>
<dbReference type="OrthoDB" id="289289at2"/>
<evidence type="ECO:0000313" key="1">
    <source>
        <dbReference type="EMBL" id="REA64314.1"/>
    </source>
</evidence>
<dbReference type="RefSeq" id="WP_115828920.1">
    <property type="nucleotide sequence ID" value="NZ_QNUL01000001.1"/>
</dbReference>
<proteinExistence type="predicted"/>
<accession>A0A3D8YHM5</accession>
<dbReference type="Pfam" id="PF08974">
    <property type="entry name" value="DUF1877"/>
    <property type="match status" value="1"/>
</dbReference>
<gene>
    <name evidence="1" type="ORF">DSL64_01835</name>
</gene>
<dbReference type="SUPFAM" id="SSF111069">
    <property type="entry name" value="Hypothetical protein yfbM"/>
    <property type="match status" value="1"/>
</dbReference>
<dbReference type="InterPro" id="IPR035944">
    <property type="entry name" value="YfbM-like_sf"/>
</dbReference>
<dbReference type="Proteomes" id="UP000256373">
    <property type="component" value="Unassembled WGS sequence"/>
</dbReference>